<dbReference type="Proteomes" id="UP000035680">
    <property type="component" value="Unassembled WGS sequence"/>
</dbReference>
<evidence type="ECO:0000313" key="2">
    <source>
        <dbReference type="WBParaSite" id="SVE_1186700.1"/>
    </source>
</evidence>
<protein>
    <submittedName>
        <fullName evidence="2">Peptidase_S9_N domain-containing protein</fullName>
    </submittedName>
</protein>
<sequence length="92" mass="11113">MDEKLKNYLERKDITVVELESHKKYRINVCKTVEPEKIYYNYKMENVCYKILPVLDKDNFLIFADSGNYLHHYSPTKEYRSFSHLGNVLKIF</sequence>
<accession>A0A0K0FQK9</accession>
<keyword evidence="1" id="KW-1185">Reference proteome</keyword>
<organism evidence="1 2">
    <name type="scientific">Strongyloides venezuelensis</name>
    <name type="common">Threadworm</name>
    <dbReference type="NCBI Taxonomy" id="75913"/>
    <lineage>
        <taxon>Eukaryota</taxon>
        <taxon>Metazoa</taxon>
        <taxon>Ecdysozoa</taxon>
        <taxon>Nematoda</taxon>
        <taxon>Chromadorea</taxon>
        <taxon>Rhabditida</taxon>
        <taxon>Tylenchina</taxon>
        <taxon>Panagrolaimomorpha</taxon>
        <taxon>Strongyloidoidea</taxon>
        <taxon>Strongyloididae</taxon>
        <taxon>Strongyloides</taxon>
    </lineage>
</organism>
<reference evidence="1" key="1">
    <citation type="submission" date="2014-07" db="EMBL/GenBank/DDBJ databases">
        <authorList>
            <person name="Martin A.A"/>
            <person name="De Silva N."/>
        </authorList>
    </citation>
    <scope>NUCLEOTIDE SEQUENCE</scope>
</reference>
<evidence type="ECO:0000313" key="1">
    <source>
        <dbReference type="Proteomes" id="UP000035680"/>
    </source>
</evidence>
<name>A0A0K0FQK9_STRVS</name>
<proteinExistence type="predicted"/>
<dbReference type="AlphaFoldDB" id="A0A0K0FQK9"/>
<dbReference type="WBParaSite" id="SVE_1186700.1">
    <property type="protein sequence ID" value="SVE_1186700.1"/>
    <property type="gene ID" value="SVE_1186700"/>
</dbReference>
<reference evidence="2" key="2">
    <citation type="submission" date="2015-08" db="UniProtKB">
        <authorList>
            <consortium name="WormBaseParasite"/>
        </authorList>
    </citation>
    <scope>IDENTIFICATION</scope>
</reference>